<feature type="chain" id="PRO_5027000198" evidence="1">
    <location>
        <begin position="26"/>
        <end position="604"/>
    </location>
</feature>
<feature type="signal peptide" evidence="1">
    <location>
        <begin position="1"/>
        <end position="25"/>
    </location>
</feature>
<dbReference type="EMBL" id="JAABOQ010000001">
    <property type="protein sequence ID" value="NER15853.1"/>
    <property type="molecule type" value="Genomic_DNA"/>
</dbReference>
<evidence type="ECO:0000313" key="3">
    <source>
        <dbReference type="Proteomes" id="UP000474296"/>
    </source>
</evidence>
<protein>
    <submittedName>
        <fullName evidence="2">Uncharacterized protein</fullName>
    </submittedName>
</protein>
<dbReference type="AlphaFoldDB" id="A0A6M0CG43"/>
<name>A0A6M0CG43_9FLAO</name>
<keyword evidence="1" id="KW-0732">Signal</keyword>
<gene>
    <name evidence="2" type="ORF">GWK10_01460</name>
</gene>
<dbReference type="Proteomes" id="UP000474296">
    <property type="component" value="Unassembled WGS sequence"/>
</dbReference>
<dbReference type="RefSeq" id="WP_164029119.1">
    <property type="nucleotide sequence ID" value="NZ_JAABOQ010000001.1"/>
</dbReference>
<comment type="caution">
    <text evidence="2">The sequence shown here is derived from an EMBL/GenBank/DDBJ whole genome shotgun (WGS) entry which is preliminary data.</text>
</comment>
<keyword evidence="3" id="KW-1185">Reference proteome</keyword>
<accession>A0A6M0CG43</accession>
<evidence type="ECO:0000256" key="1">
    <source>
        <dbReference type="SAM" id="SignalP"/>
    </source>
</evidence>
<reference evidence="2 3" key="1">
    <citation type="submission" date="2020-01" db="EMBL/GenBank/DDBJ databases">
        <title>Spongiivirga citrea KCTC 32990T.</title>
        <authorList>
            <person name="Wang G."/>
        </authorList>
    </citation>
    <scope>NUCLEOTIDE SEQUENCE [LARGE SCALE GENOMIC DNA]</scope>
    <source>
        <strain evidence="2 3">KCTC 32990</strain>
    </source>
</reference>
<proteinExistence type="predicted"/>
<evidence type="ECO:0000313" key="2">
    <source>
        <dbReference type="EMBL" id="NER15853.1"/>
    </source>
</evidence>
<sequence length="604" mass="67510">MKLTTLSLSLTVVFLLTFSVKNAHGEDLKLLKSFTTNGVKPNTNKTTIIINILKMNNNPCDTGGSVKVAEGNKAFTSYKNVLKQLDVAERNASRGINPETSIKMAKRNMLSVLKKEPNADLSEVCQRLQKLESELTSIMNGAESRKASQRQKMLKREPVSIDNDKVFFEEQLRKVTRVYFDSSKGVYPDELGLEYPDWFLKEVDGFNREEVLSRAQGSSYEDAKEIMTVLEDYSAFLDRQGVGEYLMDLLDQQNNGSSDQLSKKAKEINTVAKALKNLAGSNASMDRVIAFTEKQLGKADAALSNIYSSPIHKKYINQVIFTKQPFKPGGEGSLEINPTFKAGDAVYATVYLSASIKDAVDSWKGYGKGGTMGLKVKNSNGDFLNRKFEAWEVSSFSNYEVSISDNTSKEQTIVQFVLIPNKESSIKTEMTSKNITPILMARGLSLESERLKEYKVEVASSGKVTGPVTYKGSFKIDLASGKGPNYYNEVENQKMETLLESVALPTAKINNASLETQLLAEMKKQGFQEQFKKAYIQTNWQLFEPPFKEAYKEMTASFTYTTSDGKCGWQNYSFRSFKTGDGWSGPQKWGGANQRQRVSCKKIK</sequence>
<organism evidence="2 3">
    <name type="scientific">Spongiivirga citrea</name>
    <dbReference type="NCBI Taxonomy" id="1481457"/>
    <lineage>
        <taxon>Bacteria</taxon>
        <taxon>Pseudomonadati</taxon>
        <taxon>Bacteroidota</taxon>
        <taxon>Flavobacteriia</taxon>
        <taxon>Flavobacteriales</taxon>
        <taxon>Flavobacteriaceae</taxon>
        <taxon>Spongiivirga</taxon>
    </lineage>
</organism>